<dbReference type="EMBL" id="BOMP01000034">
    <property type="protein sequence ID" value="GIE39665.1"/>
    <property type="molecule type" value="Genomic_DNA"/>
</dbReference>
<dbReference type="Proteomes" id="UP000631312">
    <property type="component" value="Unassembled WGS sequence"/>
</dbReference>
<evidence type="ECO:0000313" key="2">
    <source>
        <dbReference type="Proteomes" id="UP000631312"/>
    </source>
</evidence>
<evidence type="ECO:0000313" key="1">
    <source>
        <dbReference type="EMBL" id="GIE39665.1"/>
    </source>
</evidence>
<protein>
    <recommendedName>
        <fullName evidence="3">RHIM domain-containing protein</fullName>
    </recommendedName>
</protein>
<organism evidence="1 2">
    <name type="scientific">Actinoplanes lobatus</name>
    <dbReference type="NCBI Taxonomy" id="113568"/>
    <lineage>
        <taxon>Bacteria</taxon>
        <taxon>Bacillati</taxon>
        <taxon>Actinomycetota</taxon>
        <taxon>Actinomycetes</taxon>
        <taxon>Micromonosporales</taxon>
        <taxon>Micromonosporaceae</taxon>
        <taxon>Actinoplanes</taxon>
    </lineage>
</organism>
<keyword evidence="2" id="KW-1185">Reference proteome</keyword>
<sequence>MVSALELIAAALAAGTGAGVTGVASTAVKDAYEQLKALLQHRPRAVKAIAELEGAQAGAETWQARLDGEDFEGDTETLTEARRLLDAMAQVPNWQVNLTRAQGVQFGPGSVQFNDFRS</sequence>
<comment type="caution">
    <text evidence="1">The sequence shown here is derived from an EMBL/GenBank/DDBJ whole genome shotgun (WGS) entry which is preliminary data.</text>
</comment>
<accession>A0ABQ4AFJ4</accession>
<gene>
    <name evidence="1" type="ORF">Alo02nite_25630</name>
</gene>
<evidence type="ECO:0008006" key="3">
    <source>
        <dbReference type="Google" id="ProtNLM"/>
    </source>
</evidence>
<reference evidence="1 2" key="1">
    <citation type="submission" date="2021-01" db="EMBL/GenBank/DDBJ databases">
        <title>Whole genome shotgun sequence of Actinoplanes lobatus NBRC 12513.</title>
        <authorList>
            <person name="Komaki H."/>
            <person name="Tamura T."/>
        </authorList>
    </citation>
    <scope>NUCLEOTIDE SEQUENCE [LARGE SCALE GENOMIC DNA]</scope>
    <source>
        <strain evidence="1 2">NBRC 12513</strain>
    </source>
</reference>
<name>A0ABQ4AFJ4_9ACTN</name>
<proteinExistence type="predicted"/>